<dbReference type="Proteomes" id="UP000599109">
    <property type="component" value="Unassembled WGS sequence"/>
</dbReference>
<keyword evidence="2" id="KW-1185">Reference proteome</keyword>
<evidence type="ECO:0008006" key="3">
    <source>
        <dbReference type="Google" id="ProtNLM"/>
    </source>
</evidence>
<evidence type="ECO:0000313" key="1">
    <source>
        <dbReference type="EMBL" id="MBL0394311.1"/>
    </source>
</evidence>
<evidence type="ECO:0000313" key="2">
    <source>
        <dbReference type="Proteomes" id="UP000599109"/>
    </source>
</evidence>
<dbReference type="AlphaFoldDB" id="A0A936Z571"/>
<name>A0A936Z571_9BURK</name>
<dbReference type="Gene3D" id="3.40.50.300">
    <property type="entry name" value="P-loop containing nucleotide triphosphate hydrolases"/>
    <property type="match status" value="1"/>
</dbReference>
<protein>
    <recommendedName>
        <fullName evidence="3">Terminase</fullName>
    </recommendedName>
</protein>
<comment type="caution">
    <text evidence="1">The sequence shown here is derived from an EMBL/GenBank/DDBJ whole genome shotgun (WGS) entry which is preliminary data.</text>
</comment>
<dbReference type="InterPro" id="IPR027417">
    <property type="entry name" value="P-loop_NTPase"/>
</dbReference>
<proteinExistence type="predicted"/>
<gene>
    <name evidence="1" type="ORF">JJ685_24440</name>
</gene>
<dbReference type="RefSeq" id="WP_201676988.1">
    <property type="nucleotide sequence ID" value="NZ_JAEQNE010000008.1"/>
</dbReference>
<organism evidence="1 2">
    <name type="scientific">Ramlibacter monticola</name>
    <dbReference type="NCBI Taxonomy" id="1926872"/>
    <lineage>
        <taxon>Bacteria</taxon>
        <taxon>Pseudomonadati</taxon>
        <taxon>Pseudomonadota</taxon>
        <taxon>Betaproteobacteria</taxon>
        <taxon>Burkholderiales</taxon>
        <taxon>Comamonadaceae</taxon>
        <taxon>Ramlibacter</taxon>
    </lineage>
</organism>
<dbReference type="EMBL" id="JAEQNE010000008">
    <property type="protein sequence ID" value="MBL0394311.1"/>
    <property type="molecule type" value="Genomic_DNA"/>
</dbReference>
<sequence length="450" mass="50913">MPLDLAIDGGFTPRHYQMPYMAAMDAGCKFACWVMHRRGGKDRTALAQACKDAFQRVGLYWHCLPTLRQGRKVVWDNITSEGKNLIAQTFPPQLVRRKHEDEMKLELANGSIVQIVGADRFDALVGASPVHVTFSEWALTDPRAYDYVRPILRENNGSVAFIYTPRGYNHGYKTLEVARRLPGAFVSVMTIADTGVLTEADIALERAMDMPDELIRQEYYCDFSVANVGAIVGRYMSAAQQQGRITPEATWEPGARVVLSGDLGYRDAAAFWWWQLGEGGFSLINYDEDTGLDATEWIARIKAHGIDIAHVYLPHDARAKTMATRHTVIEQFARAWPCSIVPRSGLQDRINAARIVIPHCRFNEVACSRGIDALRSWSFRYDEERKVFSAEPDHNWASHGGDGFSYGAQMVRELIREQVIATATEWDGTHYPFTLEELHERCGFSRDRRM</sequence>
<accession>A0A936Z571</accession>
<reference evidence="1 2" key="1">
    <citation type="journal article" date="2017" name="Int. J. Syst. Evol. Microbiol.">
        <title>Ramlibacter monticola sp. nov., isolated from forest soil.</title>
        <authorList>
            <person name="Chaudhary D.K."/>
            <person name="Kim J."/>
        </authorList>
    </citation>
    <scope>NUCLEOTIDE SEQUENCE [LARGE SCALE GENOMIC DNA]</scope>
    <source>
        <strain evidence="1 2">KACC 19175</strain>
    </source>
</reference>